<dbReference type="Proteomes" id="UP000603453">
    <property type="component" value="Unassembled WGS sequence"/>
</dbReference>
<gene>
    <name evidence="2" type="ORF">INT47_004488</name>
</gene>
<dbReference type="GO" id="GO:0015031">
    <property type="term" value="P:protein transport"/>
    <property type="evidence" value="ECO:0007669"/>
    <property type="project" value="TreeGrafter"/>
</dbReference>
<evidence type="ECO:0000313" key="3">
    <source>
        <dbReference type="Proteomes" id="UP000603453"/>
    </source>
</evidence>
<dbReference type="InterPro" id="IPR014752">
    <property type="entry name" value="Arrestin-like_C"/>
</dbReference>
<feature type="region of interest" description="Disordered" evidence="1">
    <location>
        <begin position="409"/>
        <end position="429"/>
    </location>
</feature>
<dbReference type="PANTHER" id="PTHR11188:SF17">
    <property type="entry name" value="FI21816P1"/>
    <property type="match status" value="1"/>
</dbReference>
<evidence type="ECO:0000313" key="2">
    <source>
        <dbReference type="EMBL" id="KAG2195380.1"/>
    </source>
</evidence>
<dbReference type="GO" id="GO:0005737">
    <property type="term" value="C:cytoplasm"/>
    <property type="evidence" value="ECO:0007669"/>
    <property type="project" value="TreeGrafter"/>
</dbReference>
<dbReference type="EMBL" id="JAEPRD010000172">
    <property type="protein sequence ID" value="KAG2195380.1"/>
    <property type="molecule type" value="Genomic_DNA"/>
</dbReference>
<reference evidence="2" key="1">
    <citation type="submission" date="2020-12" db="EMBL/GenBank/DDBJ databases">
        <title>Metabolic potential, ecology and presence of endohyphal bacteria is reflected in genomic diversity of Mucoromycotina.</title>
        <authorList>
            <person name="Muszewska A."/>
            <person name="Okrasinska A."/>
            <person name="Steczkiewicz K."/>
            <person name="Drgas O."/>
            <person name="Orlowska M."/>
            <person name="Perlinska-Lenart U."/>
            <person name="Aleksandrzak-Piekarczyk T."/>
            <person name="Szatraj K."/>
            <person name="Zielenkiewicz U."/>
            <person name="Pilsyk S."/>
            <person name="Malc E."/>
            <person name="Mieczkowski P."/>
            <person name="Kruszewska J.S."/>
            <person name="Biernat P."/>
            <person name="Pawlowska J."/>
        </authorList>
    </citation>
    <scope>NUCLEOTIDE SEQUENCE</scope>
    <source>
        <strain evidence="2">WA0000017839</strain>
    </source>
</reference>
<protein>
    <recommendedName>
        <fullName evidence="4">Arrestin C-terminal-like domain-containing protein</fullName>
    </recommendedName>
</protein>
<dbReference type="InterPro" id="IPR050357">
    <property type="entry name" value="Arrestin_domain-protein"/>
</dbReference>
<keyword evidence="3" id="KW-1185">Reference proteome</keyword>
<evidence type="ECO:0000256" key="1">
    <source>
        <dbReference type="SAM" id="MobiDB-lite"/>
    </source>
</evidence>
<dbReference type="Gene3D" id="2.60.40.640">
    <property type="match status" value="2"/>
</dbReference>
<dbReference type="PANTHER" id="PTHR11188">
    <property type="entry name" value="ARRESTIN DOMAIN CONTAINING PROTEIN"/>
    <property type="match status" value="1"/>
</dbReference>
<organism evidence="2 3">
    <name type="scientific">Mucor saturninus</name>
    <dbReference type="NCBI Taxonomy" id="64648"/>
    <lineage>
        <taxon>Eukaryota</taxon>
        <taxon>Fungi</taxon>
        <taxon>Fungi incertae sedis</taxon>
        <taxon>Mucoromycota</taxon>
        <taxon>Mucoromycotina</taxon>
        <taxon>Mucoromycetes</taxon>
        <taxon>Mucorales</taxon>
        <taxon>Mucorineae</taxon>
        <taxon>Mucoraceae</taxon>
        <taxon>Mucor</taxon>
    </lineage>
</organism>
<dbReference type="AlphaFoldDB" id="A0A8H7UTU5"/>
<dbReference type="OrthoDB" id="2333384at2759"/>
<evidence type="ECO:0008006" key="4">
    <source>
        <dbReference type="Google" id="ProtNLM"/>
    </source>
</evidence>
<proteinExistence type="predicted"/>
<name>A0A8H7UTU5_9FUNG</name>
<dbReference type="SUPFAM" id="SSF81296">
    <property type="entry name" value="E set domains"/>
    <property type="match status" value="1"/>
</dbReference>
<accession>A0A8H7UTU5</accession>
<dbReference type="InterPro" id="IPR014756">
    <property type="entry name" value="Ig_E-set"/>
</dbReference>
<comment type="caution">
    <text evidence="2">The sequence shown here is derived from an EMBL/GenBank/DDBJ whole genome shotgun (WGS) entry which is preliminary data.</text>
</comment>
<sequence>MGKPEISIRLKENESCYQEDENIPVLIHLRLGKEWKNPSLTIRFKGCASSYKNSIRQHMETIFEYEQSIPIEIYNKHHYNTTHKIDHSVMIPPDTKIPNSKDLNGCCSGKIEYTIEVHLESEGIFKNVALANQTITVALAAKLDITENKLEEQKESTRCWPQQQGADTCTLTACIPHGGWLRGTLIGVQIYFRQPAIYQPVEAVKVEFICQEFIALAKDSIPDTTYQLNDEIIQTTKKDVVMESVFGQMKAFYQDVEILIPFYLTPTISKSIAKVMRLDYKIRVTIELPGKQKALSVDLPFVIGTEKPDKNNFMSQKAHFGDNQSRRFGNHIEVLNTTNQQASTGEYLTDRYRPTPFQYPPFQAVIPSHPLGYPSNPIINFPARFPPRNASNNTYLSMVSSTVYMSPYNPSAESSNQTRSNSNPVFQYL</sequence>